<gene>
    <name evidence="2" type="ORF">PIB30_064398</name>
</gene>
<evidence type="ECO:0000313" key="2">
    <source>
        <dbReference type="EMBL" id="MED6149632.1"/>
    </source>
</evidence>
<evidence type="ECO:0000256" key="1">
    <source>
        <dbReference type="SAM" id="MobiDB-lite"/>
    </source>
</evidence>
<feature type="compositionally biased region" description="Low complexity" evidence="1">
    <location>
        <begin position="60"/>
        <end position="74"/>
    </location>
</feature>
<sequence length="367" mass="40524">MAENTRLKTLETELKRLGQRIEEVFDETRAERARATKAASLKFDDIQASLAQIIQEQTRSRSPSGGNSHGSNSGVDHVNRLAQHSRSPELDPEFYLRQPLCCCAPQTPISPSFPHSHLTSETINLGDFVVVTLYPNGEMDRDSGGIWFRSATPVVFQMQPLDTLEELKAVILRNMGVAGGTSLFKFKIFWVDGDVHVRGIFNLHRRYRTREVMELLAEMQTVDAYVGGPSSSAGDPADVIPCSPIHCAAPGASMQLGMNSDEGSDEDFVGETDDSTESSDGTEFVPESQCRRNILLPTPAPIPDLSFVSSHFHMLQLHDMREEAMEGFGGGGDDYDVAGGEKFKVGHRFSTREAVQMAVKNYSIRRV</sequence>
<feature type="region of interest" description="Disordered" evidence="1">
    <location>
        <begin position="257"/>
        <end position="284"/>
    </location>
</feature>
<evidence type="ECO:0000313" key="3">
    <source>
        <dbReference type="Proteomes" id="UP001341840"/>
    </source>
</evidence>
<organism evidence="2 3">
    <name type="scientific">Stylosanthes scabra</name>
    <dbReference type="NCBI Taxonomy" id="79078"/>
    <lineage>
        <taxon>Eukaryota</taxon>
        <taxon>Viridiplantae</taxon>
        <taxon>Streptophyta</taxon>
        <taxon>Embryophyta</taxon>
        <taxon>Tracheophyta</taxon>
        <taxon>Spermatophyta</taxon>
        <taxon>Magnoliopsida</taxon>
        <taxon>eudicotyledons</taxon>
        <taxon>Gunneridae</taxon>
        <taxon>Pentapetalae</taxon>
        <taxon>rosids</taxon>
        <taxon>fabids</taxon>
        <taxon>Fabales</taxon>
        <taxon>Fabaceae</taxon>
        <taxon>Papilionoideae</taxon>
        <taxon>50 kb inversion clade</taxon>
        <taxon>dalbergioids sensu lato</taxon>
        <taxon>Dalbergieae</taxon>
        <taxon>Pterocarpus clade</taxon>
        <taxon>Stylosanthes</taxon>
    </lineage>
</organism>
<feature type="region of interest" description="Disordered" evidence="1">
    <location>
        <begin position="56"/>
        <end position="76"/>
    </location>
</feature>
<proteinExistence type="predicted"/>
<name>A0ABU6TLG5_9FABA</name>
<dbReference type="EMBL" id="JASCZI010091248">
    <property type="protein sequence ID" value="MED6149632.1"/>
    <property type="molecule type" value="Genomic_DNA"/>
</dbReference>
<keyword evidence="3" id="KW-1185">Reference proteome</keyword>
<protein>
    <submittedName>
        <fullName evidence="2">Uncharacterized protein</fullName>
    </submittedName>
</protein>
<feature type="compositionally biased region" description="Acidic residues" evidence="1">
    <location>
        <begin position="262"/>
        <end position="277"/>
    </location>
</feature>
<comment type="caution">
    <text evidence="2">The sequence shown here is derived from an EMBL/GenBank/DDBJ whole genome shotgun (WGS) entry which is preliminary data.</text>
</comment>
<reference evidence="2 3" key="1">
    <citation type="journal article" date="2023" name="Plants (Basel)">
        <title>Bridging the Gap: Combining Genomics and Transcriptomics Approaches to Understand Stylosanthes scabra, an Orphan Legume from the Brazilian Caatinga.</title>
        <authorList>
            <person name="Ferreira-Neto J.R.C."/>
            <person name="da Silva M.D."/>
            <person name="Binneck E."/>
            <person name="de Melo N.F."/>
            <person name="da Silva R.H."/>
            <person name="de Melo A.L.T.M."/>
            <person name="Pandolfi V."/>
            <person name="Bustamante F.O."/>
            <person name="Brasileiro-Vidal A.C."/>
            <person name="Benko-Iseppon A.M."/>
        </authorList>
    </citation>
    <scope>NUCLEOTIDE SEQUENCE [LARGE SCALE GENOMIC DNA]</scope>
    <source>
        <tissue evidence="2">Leaves</tissue>
    </source>
</reference>
<dbReference type="Proteomes" id="UP001341840">
    <property type="component" value="Unassembled WGS sequence"/>
</dbReference>
<accession>A0ABU6TLG5</accession>